<dbReference type="Proteomes" id="UP001519460">
    <property type="component" value="Unassembled WGS sequence"/>
</dbReference>
<name>A0ABD0J450_9CAEN</name>
<gene>
    <name evidence="1" type="ORF">BaRGS_00039177</name>
</gene>
<feature type="non-terminal residue" evidence="1">
    <location>
        <position position="1"/>
    </location>
</feature>
<protein>
    <submittedName>
        <fullName evidence="1">Uncharacterized protein</fullName>
    </submittedName>
</protein>
<accession>A0ABD0J450</accession>
<evidence type="ECO:0000313" key="1">
    <source>
        <dbReference type="EMBL" id="KAK7457933.1"/>
    </source>
</evidence>
<organism evidence="1 2">
    <name type="scientific">Batillaria attramentaria</name>
    <dbReference type="NCBI Taxonomy" id="370345"/>
    <lineage>
        <taxon>Eukaryota</taxon>
        <taxon>Metazoa</taxon>
        <taxon>Spiralia</taxon>
        <taxon>Lophotrochozoa</taxon>
        <taxon>Mollusca</taxon>
        <taxon>Gastropoda</taxon>
        <taxon>Caenogastropoda</taxon>
        <taxon>Sorbeoconcha</taxon>
        <taxon>Cerithioidea</taxon>
        <taxon>Batillariidae</taxon>
        <taxon>Batillaria</taxon>
    </lineage>
</organism>
<comment type="caution">
    <text evidence="1">The sequence shown here is derived from an EMBL/GenBank/DDBJ whole genome shotgun (WGS) entry which is preliminary data.</text>
</comment>
<evidence type="ECO:0000313" key="2">
    <source>
        <dbReference type="Proteomes" id="UP001519460"/>
    </source>
</evidence>
<keyword evidence="2" id="KW-1185">Reference proteome</keyword>
<reference evidence="1 2" key="1">
    <citation type="journal article" date="2023" name="Sci. Data">
        <title>Genome assembly of the Korean intertidal mud-creeper Batillaria attramentaria.</title>
        <authorList>
            <person name="Patra A.K."/>
            <person name="Ho P.T."/>
            <person name="Jun S."/>
            <person name="Lee S.J."/>
            <person name="Kim Y."/>
            <person name="Won Y.J."/>
        </authorList>
    </citation>
    <scope>NUCLEOTIDE SEQUENCE [LARGE SCALE GENOMIC DNA]</scope>
    <source>
        <strain evidence="1">Wonlab-2016</strain>
    </source>
</reference>
<dbReference type="AlphaFoldDB" id="A0ABD0J450"/>
<feature type="non-terminal residue" evidence="1">
    <location>
        <position position="230"/>
    </location>
</feature>
<dbReference type="EMBL" id="JACVVK020000669">
    <property type="protein sequence ID" value="KAK7457933.1"/>
    <property type="molecule type" value="Genomic_DNA"/>
</dbReference>
<proteinExistence type="predicted"/>
<sequence length="230" mass="26033">RCLQLSDSEQFRSDSKDKLYPQCALRNQDDPGCHLNDIVTIRIRMLDPDWNEFGDFCGIRLFSGSCDIPQQANGCGCGNRRHMYQLKKTAEKVDNTQWLWTTDYGVVEDKELTFHILCGKNTGQPIEVELDRLDDGEASIIEENPPVAGPSGIEGRPMSVRSRDSDAYWEIDDVLPQAAAPGPPEEVPDDYLHAVPAASDNYERPAQPDYTHLNPLYEPLRHVYDNLVLR</sequence>